<name>A0A2U1M9T2_ARTAN</name>
<evidence type="ECO:0000313" key="1">
    <source>
        <dbReference type="EMBL" id="PWA57982.1"/>
    </source>
</evidence>
<accession>A0A2U1M9T2</accession>
<dbReference type="AlphaFoldDB" id="A0A2U1M9T2"/>
<keyword evidence="2" id="KW-1185">Reference proteome</keyword>
<gene>
    <name evidence="1" type="ORF">CTI12_AA404240</name>
</gene>
<proteinExistence type="predicted"/>
<comment type="caution">
    <text evidence="1">The sequence shown here is derived from an EMBL/GenBank/DDBJ whole genome shotgun (WGS) entry which is preliminary data.</text>
</comment>
<organism evidence="1 2">
    <name type="scientific">Artemisia annua</name>
    <name type="common">Sweet wormwood</name>
    <dbReference type="NCBI Taxonomy" id="35608"/>
    <lineage>
        <taxon>Eukaryota</taxon>
        <taxon>Viridiplantae</taxon>
        <taxon>Streptophyta</taxon>
        <taxon>Embryophyta</taxon>
        <taxon>Tracheophyta</taxon>
        <taxon>Spermatophyta</taxon>
        <taxon>Magnoliopsida</taxon>
        <taxon>eudicotyledons</taxon>
        <taxon>Gunneridae</taxon>
        <taxon>Pentapetalae</taxon>
        <taxon>asterids</taxon>
        <taxon>campanulids</taxon>
        <taxon>Asterales</taxon>
        <taxon>Asteraceae</taxon>
        <taxon>Asteroideae</taxon>
        <taxon>Anthemideae</taxon>
        <taxon>Artemisiinae</taxon>
        <taxon>Artemisia</taxon>
    </lineage>
</organism>
<dbReference type="Proteomes" id="UP000245207">
    <property type="component" value="Unassembled WGS sequence"/>
</dbReference>
<reference evidence="1 2" key="1">
    <citation type="journal article" date="2018" name="Mol. Plant">
        <title>The genome of Artemisia annua provides insight into the evolution of Asteraceae family and artemisinin biosynthesis.</title>
        <authorList>
            <person name="Shen Q."/>
            <person name="Zhang L."/>
            <person name="Liao Z."/>
            <person name="Wang S."/>
            <person name="Yan T."/>
            <person name="Shi P."/>
            <person name="Liu M."/>
            <person name="Fu X."/>
            <person name="Pan Q."/>
            <person name="Wang Y."/>
            <person name="Lv Z."/>
            <person name="Lu X."/>
            <person name="Zhang F."/>
            <person name="Jiang W."/>
            <person name="Ma Y."/>
            <person name="Chen M."/>
            <person name="Hao X."/>
            <person name="Li L."/>
            <person name="Tang Y."/>
            <person name="Lv G."/>
            <person name="Zhou Y."/>
            <person name="Sun X."/>
            <person name="Brodelius P.E."/>
            <person name="Rose J.K.C."/>
            <person name="Tang K."/>
        </authorList>
    </citation>
    <scope>NUCLEOTIDE SEQUENCE [LARGE SCALE GENOMIC DNA]</scope>
    <source>
        <strain evidence="2">cv. Huhao1</strain>
        <tissue evidence="1">Leaf</tissue>
    </source>
</reference>
<protein>
    <submittedName>
        <fullName evidence="1">Uncharacterized protein</fullName>
    </submittedName>
</protein>
<evidence type="ECO:0000313" key="2">
    <source>
        <dbReference type="Proteomes" id="UP000245207"/>
    </source>
</evidence>
<dbReference type="EMBL" id="PKPP01006020">
    <property type="protein sequence ID" value="PWA57982.1"/>
    <property type="molecule type" value="Genomic_DNA"/>
</dbReference>
<sequence>MASSPSISRVAVECVNNSICKFGRLDGRNGRYECGGIWCASKLPLIRQTTWPQTSVGPTVKLVKDSLPAAPVAPCGRVMPSAGGALKCN</sequence>